<feature type="transmembrane region" description="Helical" evidence="1">
    <location>
        <begin position="309"/>
        <end position="329"/>
    </location>
</feature>
<dbReference type="EMBL" id="MAPZ01000025">
    <property type="protein sequence ID" value="OBY09971.1"/>
    <property type="molecule type" value="Genomic_DNA"/>
</dbReference>
<feature type="transmembrane region" description="Helical" evidence="1">
    <location>
        <begin position="75"/>
        <end position="99"/>
    </location>
</feature>
<accession>A0A174EP01</accession>
<dbReference type="InterPro" id="IPR037185">
    <property type="entry name" value="EmrE-like"/>
</dbReference>
<name>A0A174EP01_9CLOT</name>
<evidence type="ECO:0000313" key="3">
    <source>
        <dbReference type="Proteomes" id="UP000092714"/>
    </source>
</evidence>
<keyword evidence="1" id="KW-0472">Membrane</keyword>
<dbReference type="AlphaFoldDB" id="A0A174EP01"/>
<dbReference type="GeneID" id="42775793"/>
<sequence>MNVVSTDKVNIKEVSIKATEAKKKLASNFFKKGITLALFSGVTYGLYTAFLTMAMRKGVWEDWTGANTAGLSTFVVIYLVAALGNAINDTCSAVWAILNSIAKGKFKDFVRCLKSKPGKIMILAALIGGPIAGTAYVVSIQLAGSIVVPISALCPAIAAILGRVLYKQELNKRMSVGILICVFASFLIGSTGFGGETSPTLVLGLLVAVIAALGWGFEGCVAGYGTAMIDPEIGICIRQVTSGIANLFIIVPVLGVMAGGVDISIDLAFQAFTSGPAMIWFVFSGLLTFITFMTWYAGNSMCGAGLGTACNGTYSFFGPLFCFLLLGVFAGMEGWALPAVAWIGAIIMMVGILTIAMNPLDIFRRKKGSEIDETA</sequence>
<organism evidence="2 3">
    <name type="scientific">Clostridium paraputrificum</name>
    <dbReference type="NCBI Taxonomy" id="29363"/>
    <lineage>
        <taxon>Bacteria</taxon>
        <taxon>Bacillati</taxon>
        <taxon>Bacillota</taxon>
        <taxon>Clostridia</taxon>
        <taxon>Eubacteriales</taxon>
        <taxon>Clostridiaceae</taxon>
        <taxon>Clostridium</taxon>
    </lineage>
</organism>
<dbReference type="RefSeq" id="WP_049179076.1">
    <property type="nucleotide sequence ID" value="NZ_CABHIH010000003.1"/>
</dbReference>
<feature type="transmembrane region" description="Helical" evidence="1">
    <location>
        <begin position="33"/>
        <end position="55"/>
    </location>
</feature>
<dbReference type="eggNOG" id="COG0697">
    <property type="taxonomic scope" value="Bacteria"/>
</dbReference>
<keyword evidence="3" id="KW-1185">Reference proteome</keyword>
<evidence type="ECO:0000313" key="2">
    <source>
        <dbReference type="EMBL" id="OBY09971.1"/>
    </source>
</evidence>
<feature type="transmembrane region" description="Helical" evidence="1">
    <location>
        <begin position="201"/>
        <end position="224"/>
    </location>
</feature>
<feature type="transmembrane region" description="Helical" evidence="1">
    <location>
        <begin position="244"/>
        <end position="265"/>
    </location>
</feature>
<comment type="caution">
    <text evidence="2">The sequence shown here is derived from an EMBL/GenBank/DDBJ whole genome shotgun (WGS) entry which is preliminary data.</text>
</comment>
<gene>
    <name evidence="2" type="ORF">CP373A1_12785</name>
</gene>
<feature type="transmembrane region" description="Helical" evidence="1">
    <location>
        <begin position="277"/>
        <end position="297"/>
    </location>
</feature>
<feature type="transmembrane region" description="Helical" evidence="1">
    <location>
        <begin position="146"/>
        <end position="166"/>
    </location>
</feature>
<evidence type="ECO:0000256" key="1">
    <source>
        <dbReference type="SAM" id="Phobius"/>
    </source>
</evidence>
<reference evidence="2 3" key="1">
    <citation type="submission" date="2016-06" db="EMBL/GenBank/DDBJ databases">
        <authorList>
            <person name="Kjaerup R.B."/>
            <person name="Dalgaard T.S."/>
            <person name="Juul-Madsen H.R."/>
        </authorList>
    </citation>
    <scope>NUCLEOTIDE SEQUENCE [LARGE SCALE GENOMIC DNA]</scope>
    <source>
        <strain evidence="2 3">373-A1</strain>
    </source>
</reference>
<dbReference type="OrthoDB" id="5604143at2"/>
<keyword evidence="1" id="KW-1133">Transmembrane helix</keyword>
<keyword evidence="1" id="KW-0812">Transmembrane</keyword>
<feature type="transmembrane region" description="Helical" evidence="1">
    <location>
        <begin position="178"/>
        <end position="195"/>
    </location>
</feature>
<proteinExistence type="predicted"/>
<dbReference type="Proteomes" id="UP000092714">
    <property type="component" value="Unassembled WGS sequence"/>
</dbReference>
<protein>
    <recommendedName>
        <fullName evidence="4">EamA-like transporter family protein</fullName>
    </recommendedName>
</protein>
<dbReference type="SUPFAM" id="SSF103481">
    <property type="entry name" value="Multidrug resistance efflux transporter EmrE"/>
    <property type="match status" value="1"/>
</dbReference>
<feature type="transmembrane region" description="Helical" evidence="1">
    <location>
        <begin position="335"/>
        <end position="357"/>
    </location>
</feature>
<evidence type="ECO:0008006" key="4">
    <source>
        <dbReference type="Google" id="ProtNLM"/>
    </source>
</evidence>
<feature type="transmembrane region" description="Helical" evidence="1">
    <location>
        <begin position="120"/>
        <end position="140"/>
    </location>
</feature>